<evidence type="ECO:0000256" key="5">
    <source>
        <dbReference type="ARBA" id="ARBA00022786"/>
    </source>
</evidence>
<dbReference type="SUPFAM" id="SSF54001">
    <property type="entry name" value="Cysteine proteinases"/>
    <property type="match status" value="1"/>
</dbReference>
<feature type="region of interest" description="Disordered" evidence="8">
    <location>
        <begin position="643"/>
        <end position="756"/>
    </location>
</feature>
<dbReference type="GO" id="GO:0004843">
    <property type="term" value="F:cysteine-type deubiquitinase activity"/>
    <property type="evidence" value="ECO:0007669"/>
    <property type="project" value="UniProtKB-EC"/>
</dbReference>
<evidence type="ECO:0000256" key="4">
    <source>
        <dbReference type="ARBA" id="ARBA00022670"/>
    </source>
</evidence>
<keyword evidence="6 11" id="KW-0378">Hydrolase</keyword>
<name>A0AA43QR59_9LECA</name>
<comment type="caution">
    <text evidence="11">The sequence shown here is derived from an EMBL/GenBank/DDBJ whole genome shotgun (WGS) entry which is preliminary data.</text>
</comment>
<keyword evidence="12" id="KW-1185">Reference proteome</keyword>
<dbReference type="GO" id="GO:0005829">
    <property type="term" value="C:cytosol"/>
    <property type="evidence" value="ECO:0007669"/>
    <property type="project" value="TreeGrafter"/>
</dbReference>
<dbReference type="GO" id="GO:0016579">
    <property type="term" value="P:protein deubiquitination"/>
    <property type="evidence" value="ECO:0007669"/>
    <property type="project" value="InterPro"/>
</dbReference>
<feature type="compositionally biased region" description="Polar residues" evidence="8">
    <location>
        <begin position="647"/>
        <end position="682"/>
    </location>
</feature>
<dbReference type="Pfam" id="PF00443">
    <property type="entry name" value="UCH"/>
    <property type="match status" value="1"/>
</dbReference>
<keyword evidence="5" id="KW-0833">Ubl conjugation pathway</keyword>
<comment type="similarity">
    <text evidence="2">Belongs to the peptidase C19 family.</text>
</comment>
<feature type="compositionally biased region" description="Polar residues" evidence="8">
    <location>
        <begin position="484"/>
        <end position="503"/>
    </location>
</feature>
<comment type="catalytic activity">
    <reaction evidence="1">
        <text>Thiol-dependent hydrolysis of ester, thioester, amide, peptide and isopeptide bonds formed by the C-terminal Gly of ubiquitin (a 76-residue protein attached to proteins as an intracellular targeting signal).</text>
        <dbReference type="EC" id="3.4.19.12"/>
    </reaction>
</comment>
<feature type="transmembrane region" description="Helical" evidence="9">
    <location>
        <begin position="21"/>
        <end position="42"/>
    </location>
</feature>
<dbReference type="PANTHER" id="PTHR24006">
    <property type="entry name" value="UBIQUITIN CARBOXYL-TERMINAL HYDROLASE"/>
    <property type="match status" value="1"/>
</dbReference>
<sequence length="756" mass="82335">MFEDGSFGSGNRSHVAQDPNFTSYSTAAAYTVLILLLIYHLLQYIDYSNLPSTELFWNAVAYIIPSRLIVTRNANEIRSSNDSSQVAGSHPRDHPSKINSMRRILGIENGGVMDLVQQKAKGAGVGSFLSASPTRALPGLGNWDNSCYQNSVLQGLAALEALPAFLSASEPEDAMRSTRAALRDFILKLNDQGNCGKTFWTPAILKNMSSWSQQDAQEYLSKVLDEVENCTREAAQKSSKTFGLESLAISTPSSTPTTASVEEGKFGNANGDLSLKISQLPEELRSMLVRNPLEGLLAQRVGCQKCGYVEGLSLVPFNCLTVPLGRGWLSDVRDCLDEYTALEPITGVECIKCTMLQAETQMSQLLESNKLPQGTDTNDEASPDIAALCSSVRDRLAIVRQSIQDKDFSDSQLKKCQIGPKNRVCTTKSRQAVIARGPKALIVHVNRSVFDELSGVQSKNYANVRFPMTLAIGPWCLGDHHTASEGQDSAETWTTDPSVSMLSDSYDEEVPPSGPMYQLRAVVTHYGRHENGHYICYRRSPHDSRLDSLSDTGSEQSLPWWRLSDEDVSEVSEEDVLSQGGVFMLFYEQIEQAPKLPTEKSDAAVASQEAQSHSPPRPLSKDDEKSLLPVAAPSPALLAEELPSSPIEASSTPIQEPSTPMQEPDQKTAQPRLSATQDTQALSPRGQDHAPTPPTVSSICQFSDVAFPIPPSTPLQPQDRDGGDWHGTAIKARTGHDSDDRFGPTLEAPTGFVSAN</sequence>
<evidence type="ECO:0000256" key="9">
    <source>
        <dbReference type="SAM" id="Phobius"/>
    </source>
</evidence>
<accession>A0AA43QR59</accession>
<dbReference type="PROSITE" id="PS00973">
    <property type="entry name" value="USP_2"/>
    <property type="match status" value="1"/>
</dbReference>
<evidence type="ECO:0000313" key="11">
    <source>
        <dbReference type="EMBL" id="MDI1489368.1"/>
    </source>
</evidence>
<evidence type="ECO:0000259" key="10">
    <source>
        <dbReference type="PROSITE" id="PS50235"/>
    </source>
</evidence>
<feature type="domain" description="USP" evidence="10">
    <location>
        <begin position="138"/>
        <end position="590"/>
    </location>
</feature>
<evidence type="ECO:0000256" key="7">
    <source>
        <dbReference type="ARBA" id="ARBA00022807"/>
    </source>
</evidence>
<dbReference type="EMBL" id="JAPUFD010000009">
    <property type="protein sequence ID" value="MDI1489368.1"/>
    <property type="molecule type" value="Genomic_DNA"/>
</dbReference>
<dbReference type="InterPro" id="IPR018200">
    <property type="entry name" value="USP_CS"/>
</dbReference>
<dbReference type="InterPro" id="IPR050164">
    <property type="entry name" value="Peptidase_C19"/>
</dbReference>
<keyword evidence="9" id="KW-0812">Transmembrane</keyword>
<keyword evidence="9" id="KW-1133">Transmembrane helix</keyword>
<dbReference type="PANTHER" id="PTHR24006:SF888">
    <property type="entry name" value="UBIQUITIN CARBOXYL-TERMINAL HYDROLASE 30"/>
    <property type="match status" value="1"/>
</dbReference>
<evidence type="ECO:0000256" key="2">
    <source>
        <dbReference type="ARBA" id="ARBA00009085"/>
    </source>
</evidence>
<keyword evidence="9" id="KW-0472">Membrane</keyword>
<dbReference type="AlphaFoldDB" id="A0AA43QR59"/>
<dbReference type="EC" id="3.4.19.12" evidence="3"/>
<dbReference type="InterPro" id="IPR038765">
    <property type="entry name" value="Papain-like_cys_pep_sf"/>
</dbReference>
<feature type="region of interest" description="Disordered" evidence="8">
    <location>
        <begin position="483"/>
        <end position="513"/>
    </location>
</feature>
<evidence type="ECO:0000256" key="8">
    <source>
        <dbReference type="SAM" id="MobiDB-lite"/>
    </source>
</evidence>
<dbReference type="InterPro" id="IPR001394">
    <property type="entry name" value="Peptidase_C19_UCH"/>
</dbReference>
<dbReference type="Proteomes" id="UP001161017">
    <property type="component" value="Unassembled WGS sequence"/>
</dbReference>
<reference evidence="11" key="1">
    <citation type="journal article" date="2023" name="Genome Biol. Evol.">
        <title>First Whole Genome Sequence and Flow Cytometry Genome Size Data for the Lichen-Forming Fungus Ramalina farinacea (Ascomycota).</title>
        <authorList>
            <person name="Llewellyn T."/>
            <person name="Mian S."/>
            <person name="Hill R."/>
            <person name="Leitch I.J."/>
            <person name="Gaya E."/>
        </authorList>
    </citation>
    <scope>NUCLEOTIDE SEQUENCE</scope>
    <source>
        <strain evidence="11">LIQ254RAFAR</strain>
    </source>
</reference>
<dbReference type="InterPro" id="IPR028889">
    <property type="entry name" value="USP"/>
</dbReference>
<feature type="region of interest" description="Disordered" evidence="8">
    <location>
        <begin position="597"/>
        <end position="624"/>
    </location>
</feature>
<gene>
    <name evidence="11" type="primary">UBP1</name>
    <name evidence="11" type="ORF">OHK93_008646</name>
</gene>
<protein>
    <recommendedName>
        <fullName evidence="3">ubiquitinyl hydrolase 1</fullName>
        <ecNumber evidence="3">3.4.19.12</ecNumber>
    </recommendedName>
</protein>
<evidence type="ECO:0000256" key="6">
    <source>
        <dbReference type="ARBA" id="ARBA00022801"/>
    </source>
</evidence>
<evidence type="ECO:0000256" key="1">
    <source>
        <dbReference type="ARBA" id="ARBA00000707"/>
    </source>
</evidence>
<evidence type="ECO:0000313" key="12">
    <source>
        <dbReference type="Proteomes" id="UP001161017"/>
    </source>
</evidence>
<dbReference type="PROSITE" id="PS50235">
    <property type="entry name" value="USP_3"/>
    <property type="match status" value="1"/>
</dbReference>
<dbReference type="GO" id="GO:0005634">
    <property type="term" value="C:nucleus"/>
    <property type="evidence" value="ECO:0007669"/>
    <property type="project" value="TreeGrafter"/>
</dbReference>
<dbReference type="CDD" id="cd02662">
    <property type="entry name" value="Peptidase_C19F"/>
    <property type="match status" value="1"/>
</dbReference>
<dbReference type="GO" id="GO:0006508">
    <property type="term" value="P:proteolysis"/>
    <property type="evidence" value="ECO:0007669"/>
    <property type="project" value="UniProtKB-KW"/>
</dbReference>
<dbReference type="Gene3D" id="3.90.70.10">
    <property type="entry name" value="Cysteine proteinases"/>
    <property type="match status" value="1"/>
</dbReference>
<evidence type="ECO:0000256" key="3">
    <source>
        <dbReference type="ARBA" id="ARBA00012759"/>
    </source>
</evidence>
<keyword evidence="7" id="KW-0788">Thiol protease</keyword>
<organism evidence="11 12">
    <name type="scientific">Ramalina farinacea</name>
    <dbReference type="NCBI Taxonomy" id="258253"/>
    <lineage>
        <taxon>Eukaryota</taxon>
        <taxon>Fungi</taxon>
        <taxon>Dikarya</taxon>
        <taxon>Ascomycota</taxon>
        <taxon>Pezizomycotina</taxon>
        <taxon>Lecanoromycetes</taxon>
        <taxon>OSLEUM clade</taxon>
        <taxon>Lecanoromycetidae</taxon>
        <taxon>Lecanorales</taxon>
        <taxon>Lecanorineae</taxon>
        <taxon>Ramalinaceae</taxon>
        <taxon>Ramalina</taxon>
    </lineage>
</organism>
<proteinExistence type="inferred from homology"/>
<keyword evidence="4 11" id="KW-0645">Protease</keyword>